<gene>
    <name evidence="9" type="ORF">ANCCEY_12115</name>
</gene>
<dbReference type="GO" id="GO:0005634">
    <property type="term" value="C:nucleus"/>
    <property type="evidence" value="ECO:0007669"/>
    <property type="project" value="UniProtKB-SubCell"/>
</dbReference>
<feature type="domain" description="DDE Tnp4" evidence="8">
    <location>
        <begin position="99"/>
        <end position="206"/>
    </location>
</feature>
<organism evidence="9 10">
    <name type="scientific">Ancylostoma ceylanicum</name>
    <dbReference type="NCBI Taxonomy" id="53326"/>
    <lineage>
        <taxon>Eukaryota</taxon>
        <taxon>Metazoa</taxon>
        <taxon>Ecdysozoa</taxon>
        <taxon>Nematoda</taxon>
        <taxon>Chromadorea</taxon>
        <taxon>Rhabditida</taxon>
        <taxon>Rhabditina</taxon>
        <taxon>Rhabditomorpha</taxon>
        <taxon>Strongyloidea</taxon>
        <taxon>Ancylostomatidae</taxon>
        <taxon>Ancylostomatinae</taxon>
        <taxon>Ancylostoma</taxon>
    </lineage>
</organism>
<sequence length="214" mass="23981">MSMGQWLQLAASHLYDDHGQVVLALRYLATNAHQTVLADNFGACQKTVSITVKEFVTVLNHPAIVNKFPSSRTNDITYCMRKADGFARKDIMPNVIGAIDGSLVPILRPPHSEWKYFCRKRFFALNVVAVVDARGRFMYINSNFPGSVHDSTVYNLGRVHDTFTEGIVPSGFCLVGDSGLANSNEIITPFRNPQTRSQRKFNETHKKWFASLAN</sequence>
<dbReference type="PANTHER" id="PTHR22930:SF289">
    <property type="entry name" value="DDE TNP4 DOMAIN-CONTAINING PROTEIN-RELATED"/>
    <property type="match status" value="1"/>
</dbReference>
<evidence type="ECO:0000256" key="1">
    <source>
        <dbReference type="ARBA" id="ARBA00001968"/>
    </source>
</evidence>
<proteinExistence type="inferred from homology"/>
<dbReference type="InterPro" id="IPR027806">
    <property type="entry name" value="HARBI1_dom"/>
</dbReference>
<evidence type="ECO:0000256" key="3">
    <source>
        <dbReference type="ARBA" id="ARBA00006958"/>
    </source>
</evidence>
<dbReference type="Proteomes" id="UP000054495">
    <property type="component" value="Unassembled WGS sequence"/>
</dbReference>
<evidence type="ECO:0000313" key="9">
    <source>
        <dbReference type="EMBL" id="EPB68805.1"/>
    </source>
</evidence>
<comment type="cofactor">
    <cofactor evidence="1">
        <name>a divalent metal cation</name>
        <dbReference type="ChEBI" id="CHEBI:60240"/>
    </cofactor>
</comment>
<evidence type="ECO:0000256" key="7">
    <source>
        <dbReference type="ARBA" id="ARBA00023242"/>
    </source>
</evidence>
<dbReference type="EMBL" id="KE125381">
    <property type="protein sequence ID" value="EPB68805.1"/>
    <property type="molecule type" value="Genomic_DNA"/>
</dbReference>
<keyword evidence="4" id="KW-0540">Nuclease</keyword>
<dbReference type="PANTHER" id="PTHR22930">
    <property type="match status" value="1"/>
</dbReference>
<evidence type="ECO:0000256" key="5">
    <source>
        <dbReference type="ARBA" id="ARBA00022723"/>
    </source>
</evidence>
<keyword evidence="5" id="KW-0479">Metal-binding</keyword>
<dbReference type="GO" id="GO:0046872">
    <property type="term" value="F:metal ion binding"/>
    <property type="evidence" value="ECO:0007669"/>
    <property type="project" value="UniProtKB-KW"/>
</dbReference>
<comment type="similarity">
    <text evidence="3">Belongs to the HARBI1 family.</text>
</comment>
<keyword evidence="10" id="KW-1185">Reference proteome</keyword>
<dbReference type="AlphaFoldDB" id="A0A0D6LA23"/>
<dbReference type="Pfam" id="PF13359">
    <property type="entry name" value="DDE_Tnp_4"/>
    <property type="match status" value="1"/>
</dbReference>
<dbReference type="GO" id="GO:0016787">
    <property type="term" value="F:hydrolase activity"/>
    <property type="evidence" value="ECO:0007669"/>
    <property type="project" value="UniProtKB-KW"/>
</dbReference>
<comment type="subcellular location">
    <subcellularLocation>
        <location evidence="2">Nucleus</location>
    </subcellularLocation>
</comment>
<dbReference type="GO" id="GO:0004518">
    <property type="term" value="F:nuclease activity"/>
    <property type="evidence" value="ECO:0007669"/>
    <property type="project" value="UniProtKB-KW"/>
</dbReference>
<evidence type="ECO:0000256" key="6">
    <source>
        <dbReference type="ARBA" id="ARBA00022801"/>
    </source>
</evidence>
<evidence type="ECO:0000256" key="4">
    <source>
        <dbReference type="ARBA" id="ARBA00022722"/>
    </source>
</evidence>
<dbReference type="InterPro" id="IPR045249">
    <property type="entry name" value="HARBI1-like"/>
</dbReference>
<evidence type="ECO:0000259" key="8">
    <source>
        <dbReference type="Pfam" id="PF13359"/>
    </source>
</evidence>
<evidence type="ECO:0000256" key="2">
    <source>
        <dbReference type="ARBA" id="ARBA00004123"/>
    </source>
</evidence>
<accession>A0A0D6LA23</accession>
<keyword evidence="6" id="KW-0378">Hydrolase</keyword>
<reference evidence="9 10" key="1">
    <citation type="submission" date="2013-05" db="EMBL/GenBank/DDBJ databases">
        <title>Draft genome of the parasitic nematode Anyclostoma ceylanicum.</title>
        <authorList>
            <person name="Mitreva M."/>
        </authorList>
    </citation>
    <scope>NUCLEOTIDE SEQUENCE [LARGE SCALE GENOMIC DNA]</scope>
</reference>
<protein>
    <recommendedName>
        <fullName evidence="8">DDE Tnp4 domain-containing protein</fullName>
    </recommendedName>
</protein>
<name>A0A0D6LA23_9BILA</name>
<keyword evidence="7" id="KW-0539">Nucleus</keyword>
<evidence type="ECO:0000313" key="10">
    <source>
        <dbReference type="Proteomes" id="UP000054495"/>
    </source>
</evidence>